<evidence type="ECO:0000313" key="1">
    <source>
        <dbReference type="EMBL" id="PPK78405.1"/>
    </source>
</evidence>
<comment type="caution">
    <text evidence="1">The sequence shown here is derived from an EMBL/GenBank/DDBJ whole genome shotgun (WGS) entry which is preliminary data.</text>
</comment>
<organism evidence="1 2">
    <name type="scientific">Lacrimispora xylanisolvens</name>
    <dbReference type="NCBI Taxonomy" id="384636"/>
    <lineage>
        <taxon>Bacteria</taxon>
        <taxon>Bacillati</taxon>
        <taxon>Bacillota</taxon>
        <taxon>Clostridia</taxon>
        <taxon>Lachnospirales</taxon>
        <taxon>Lachnospiraceae</taxon>
        <taxon>Lacrimispora</taxon>
    </lineage>
</organism>
<proteinExistence type="predicted"/>
<dbReference type="SUPFAM" id="SSF48371">
    <property type="entry name" value="ARM repeat"/>
    <property type="match status" value="1"/>
</dbReference>
<protein>
    <recommendedName>
        <fullName evidence="3">SufBD protein</fullName>
    </recommendedName>
</protein>
<dbReference type="EMBL" id="PTJA01000015">
    <property type="protein sequence ID" value="PPK78405.1"/>
    <property type="molecule type" value="Genomic_DNA"/>
</dbReference>
<dbReference type="InterPro" id="IPR016024">
    <property type="entry name" value="ARM-type_fold"/>
</dbReference>
<evidence type="ECO:0008006" key="3">
    <source>
        <dbReference type="Google" id="ProtNLM"/>
    </source>
</evidence>
<reference evidence="1 2" key="1">
    <citation type="submission" date="2018-02" db="EMBL/GenBank/DDBJ databases">
        <title>Genomic Encyclopedia of Archaeal and Bacterial Type Strains, Phase II (KMG-II): from individual species to whole genera.</title>
        <authorList>
            <person name="Goeker M."/>
        </authorList>
    </citation>
    <scope>NUCLEOTIDE SEQUENCE [LARGE SCALE GENOMIC DNA]</scope>
    <source>
        <strain evidence="1 2">DSM 3808</strain>
    </source>
</reference>
<accession>A0A2S6HLN3</accession>
<dbReference type="RefSeq" id="WP_185140388.1">
    <property type="nucleotide sequence ID" value="NZ_PTJA01000015.1"/>
</dbReference>
<name>A0A2S6HLN3_9FIRM</name>
<sequence length="130" mass="14929">MEAKSLISDAVYPYFNLFAELLDSTNSYHRNRGILLIAANAKWDRENKIDEIIDKLLKHVEDEKPITARQCIKAMPLVAQYKPDLADDIIQALRNANTQMYKGSLQPLVYKDIAEALKLINNFYNKSERG</sequence>
<keyword evidence="2" id="KW-1185">Reference proteome</keyword>
<gene>
    <name evidence="1" type="ORF">BXY41_11579</name>
</gene>
<dbReference type="AlphaFoldDB" id="A0A2S6HLN3"/>
<evidence type="ECO:0000313" key="2">
    <source>
        <dbReference type="Proteomes" id="UP000237749"/>
    </source>
</evidence>
<dbReference type="Proteomes" id="UP000237749">
    <property type="component" value="Unassembled WGS sequence"/>
</dbReference>